<evidence type="ECO:0000256" key="11">
    <source>
        <dbReference type="SAM" id="SignalP"/>
    </source>
</evidence>
<dbReference type="GO" id="GO:0044718">
    <property type="term" value="P:siderophore transmembrane transport"/>
    <property type="evidence" value="ECO:0007669"/>
    <property type="project" value="TreeGrafter"/>
</dbReference>
<comment type="caution">
    <text evidence="13">The sequence shown here is derived from an EMBL/GenBank/DDBJ whole genome shotgun (WGS) entry which is preliminary data.</text>
</comment>
<keyword evidence="7 9" id="KW-0472">Membrane</keyword>
<dbReference type="Gene3D" id="2.40.170.20">
    <property type="entry name" value="TonB-dependent receptor, beta-barrel domain"/>
    <property type="match status" value="1"/>
</dbReference>
<dbReference type="PANTHER" id="PTHR30069:SF49">
    <property type="entry name" value="OUTER MEMBRANE PROTEIN C"/>
    <property type="match status" value="1"/>
</dbReference>
<evidence type="ECO:0000256" key="8">
    <source>
        <dbReference type="ARBA" id="ARBA00023237"/>
    </source>
</evidence>
<evidence type="ECO:0000313" key="14">
    <source>
        <dbReference type="Proteomes" id="UP001138768"/>
    </source>
</evidence>
<dbReference type="InterPro" id="IPR036942">
    <property type="entry name" value="Beta-barrel_TonB_sf"/>
</dbReference>
<dbReference type="Pfam" id="PF07715">
    <property type="entry name" value="Plug"/>
    <property type="match status" value="1"/>
</dbReference>
<keyword evidence="13" id="KW-0675">Receptor</keyword>
<dbReference type="InterPro" id="IPR012910">
    <property type="entry name" value="Plug_dom"/>
</dbReference>
<dbReference type="InterPro" id="IPR039426">
    <property type="entry name" value="TonB-dep_rcpt-like"/>
</dbReference>
<name>A0A9X1B2L8_9GAMM</name>
<evidence type="ECO:0000256" key="4">
    <source>
        <dbReference type="ARBA" id="ARBA00022692"/>
    </source>
</evidence>
<dbReference type="SUPFAM" id="SSF56935">
    <property type="entry name" value="Porins"/>
    <property type="match status" value="1"/>
</dbReference>
<keyword evidence="2 9" id="KW-0813">Transport</keyword>
<dbReference type="InterPro" id="IPR037066">
    <property type="entry name" value="Plug_dom_sf"/>
</dbReference>
<protein>
    <submittedName>
        <fullName evidence="13">TonB-dependent receptor</fullName>
    </submittedName>
</protein>
<evidence type="ECO:0000256" key="5">
    <source>
        <dbReference type="ARBA" id="ARBA00022729"/>
    </source>
</evidence>
<dbReference type="GO" id="GO:0015344">
    <property type="term" value="F:siderophore uptake transmembrane transporter activity"/>
    <property type="evidence" value="ECO:0007669"/>
    <property type="project" value="TreeGrafter"/>
</dbReference>
<gene>
    <name evidence="13" type="ORF">CKO42_03275</name>
</gene>
<evidence type="ECO:0000256" key="9">
    <source>
        <dbReference type="PROSITE-ProRule" id="PRU01360"/>
    </source>
</evidence>
<evidence type="ECO:0000256" key="3">
    <source>
        <dbReference type="ARBA" id="ARBA00022452"/>
    </source>
</evidence>
<keyword evidence="14" id="KW-1185">Reference proteome</keyword>
<dbReference type="PROSITE" id="PS01156">
    <property type="entry name" value="TONB_DEPENDENT_REC_2"/>
    <property type="match status" value="1"/>
</dbReference>
<dbReference type="Gene3D" id="2.170.130.10">
    <property type="entry name" value="TonB-dependent receptor, plug domain"/>
    <property type="match status" value="1"/>
</dbReference>
<dbReference type="PROSITE" id="PS52016">
    <property type="entry name" value="TONB_DEPENDENT_REC_3"/>
    <property type="match status" value="1"/>
</dbReference>
<feature type="signal peptide" evidence="11">
    <location>
        <begin position="1"/>
        <end position="21"/>
    </location>
</feature>
<accession>A0A9X1B2L8</accession>
<keyword evidence="3 9" id="KW-1134">Transmembrane beta strand</keyword>
<feature type="short sequence motif" description="TonB C-terminal box" evidence="10">
    <location>
        <begin position="767"/>
        <end position="784"/>
    </location>
</feature>
<evidence type="ECO:0000259" key="12">
    <source>
        <dbReference type="Pfam" id="PF07715"/>
    </source>
</evidence>
<dbReference type="GO" id="GO:0009279">
    <property type="term" value="C:cell outer membrane"/>
    <property type="evidence" value="ECO:0007669"/>
    <property type="project" value="UniProtKB-SubCell"/>
</dbReference>
<feature type="chain" id="PRO_5040862120" evidence="11">
    <location>
        <begin position="22"/>
        <end position="784"/>
    </location>
</feature>
<keyword evidence="5 11" id="KW-0732">Signal</keyword>
<evidence type="ECO:0000313" key="13">
    <source>
        <dbReference type="EMBL" id="MBK1617490.1"/>
    </source>
</evidence>
<comment type="subcellular location">
    <subcellularLocation>
        <location evidence="1 9">Cell outer membrane</location>
        <topology evidence="1 9">Multi-pass membrane protein</topology>
    </subcellularLocation>
</comment>
<keyword evidence="6" id="KW-0798">TonB box</keyword>
<evidence type="ECO:0000256" key="10">
    <source>
        <dbReference type="PROSITE-ProRule" id="PRU10144"/>
    </source>
</evidence>
<proteinExistence type="inferred from homology"/>
<keyword evidence="8 9" id="KW-0998">Cell outer membrane</keyword>
<evidence type="ECO:0000256" key="2">
    <source>
        <dbReference type="ARBA" id="ARBA00022448"/>
    </source>
</evidence>
<keyword evidence="4 9" id="KW-0812">Transmembrane</keyword>
<organism evidence="13 14">
    <name type="scientific">Lamprobacter modestohalophilus</name>
    <dbReference type="NCBI Taxonomy" id="1064514"/>
    <lineage>
        <taxon>Bacteria</taxon>
        <taxon>Pseudomonadati</taxon>
        <taxon>Pseudomonadota</taxon>
        <taxon>Gammaproteobacteria</taxon>
        <taxon>Chromatiales</taxon>
        <taxon>Chromatiaceae</taxon>
        <taxon>Lamprobacter</taxon>
    </lineage>
</organism>
<evidence type="ECO:0000256" key="6">
    <source>
        <dbReference type="ARBA" id="ARBA00023077"/>
    </source>
</evidence>
<comment type="similarity">
    <text evidence="9">Belongs to the TonB-dependent receptor family.</text>
</comment>
<evidence type="ECO:0000256" key="7">
    <source>
        <dbReference type="ARBA" id="ARBA00023136"/>
    </source>
</evidence>
<sequence>MHNRLQLVVAGLALVATPILSAQTASEMDAPALLKPILVIAPEEPPVGRSFSFGPSAIAPQRARTSDTAKLLTGLPGVSAYGAGGVSSLPVIRGLADERLRTTVDGMDLVASCPNHMNSPLSYIDPTAVASVEVFAGVTPVSVGGDSIGGTILVESAPPAFAESGERLVEGEMGAFYRSNGENWGGNLSATVASEQLSLNYTGAYTQADNYRAGGNFKDYDFTGRGGHTLDRDEVGSTAYEASNQSLTLAWTDGRRLLDLSYDHQDIPYEGFPNQRMEMTSDQSDQFNLGYASELAWGRLNARLYYQQTQHEMDFGDDKRFWYGPGQPPLGSGGNTALNGIPCSPIAGLRMVNGMMVGCAAGMPMETDSNNLGFRVDAEIPVGQDDLLRVGADYQRYRLDDWWSPSGAGMWPYTFDNINDGQRDRYAAFGEWELTKGRWTHLLGLRFEAVKMDAGPVSGYNLATPPTSGTGGPGNQTRDAALFNSRSRSKTDHNWDIAWLARFTPDAMQRYEIGLGQKTRSPNLYERYTWSTWQMAALMNNFVGDGNGYIGNLDLKPEVARTLSITADWHDADEQRWGLRITPYYSYVQDYIDAVQWDSATNAPRRVPVVDDFTVLKYANQSAQLYGVDLSADLLLASGTPYGAFSAQLAASYTRGKNEDTGDNLYNIMPLNATLILTQTKGRWQNALEGEFVAAKDDVSQVRNEIETDGYALLHLRSRYQTQRWTLELGVENLFDRFYDLPLGGAYVGQGTTMTIPPAPNQPQWGTAVPGPGRSLYAALSYRF</sequence>
<dbReference type="PANTHER" id="PTHR30069">
    <property type="entry name" value="TONB-DEPENDENT OUTER MEMBRANE RECEPTOR"/>
    <property type="match status" value="1"/>
</dbReference>
<reference evidence="13 14" key="1">
    <citation type="journal article" date="2020" name="Microorganisms">
        <title>Osmotic Adaptation and Compatible Solute Biosynthesis of Phototrophic Bacteria as Revealed from Genome Analyses.</title>
        <authorList>
            <person name="Imhoff J.F."/>
            <person name="Rahn T."/>
            <person name="Kunzel S."/>
            <person name="Keller A."/>
            <person name="Neulinger S.C."/>
        </authorList>
    </citation>
    <scope>NUCLEOTIDE SEQUENCE [LARGE SCALE GENOMIC DNA]</scope>
    <source>
        <strain evidence="13 14">DSM 25653</strain>
    </source>
</reference>
<feature type="domain" description="TonB-dependent receptor plug" evidence="12">
    <location>
        <begin position="62"/>
        <end position="151"/>
    </location>
</feature>
<evidence type="ECO:0000256" key="1">
    <source>
        <dbReference type="ARBA" id="ARBA00004571"/>
    </source>
</evidence>
<dbReference type="AlphaFoldDB" id="A0A9X1B2L8"/>
<dbReference type="Proteomes" id="UP001138768">
    <property type="component" value="Unassembled WGS sequence"/>
</dbReference>
<dbReference type="InterPro" id="IPR010917">
    <property type="entry name" value="TonB_rcpt_CS"/>
</dbReference>
<dbReference type="EMBL" id="NRRY01000003">
    <property type="protein sequence ID" value="MBK1617490.1"/>
    <property type="molecule type" value="Genomic_DNA"/>
</dbReference>